<dbReference type="AlphaFoldDB" id="A0A4U9H7V2"/>
<dbReference type="RefSeq" id="WP_054305990.1">
    <property type="nucleotide sequence ID" value="NZ_CAMIPJ010000004.1"/>
</dbReference>
<dbReference type="EMBL" id="LR590463">
    <property type="protein sequence ID" value="VTP59710.1"/>
    <property type="molecule type" value="Genomic_DNA"/>
</dbReference>
<evidence type="ECO:0000313" key="1">
    <source>
        <dbReference type="EMBL" id="VTP59710.1"/>
    </source>
</evidence>
<dbReference type="Proteomes" id="UP000307968">
    <property type="component" value="Chromosome"/>
</dbReference>
<sequence>MALLEIPPSVARTELGNMFSSNPAMLLQINAMRDSLVVVLCSLLRGDRLTTAGNNVPADYEVLRLSAAIEDLEKKYFIPIQHRNVSTVSVVAGGKKTNQMYYDMDKDVIARLQSDPEPVLREQRKDLSSKEWMRKQKKLDDLLKNHGGVTETFLTLVHHAYKDKPLSNEKWAELEAKFRDLLNGLDAA</sequence>
<protein>
    <submittedName>
        <fullName evidence="1">Uncharacterized protein</fullName>
    </submittedName>
</protein>
<dbReference type="GeneID" id="61763618"/>
<evidence type="ECO:0000313" key="2">
    <source>
        <dbReference type="Proteomes" id="UP000307968"/>
    </source>
</evidence>
<reference evidence="1 2" key="1">
    <citation type="submission" date="2019-05" db="EMBL/GenBank/DDBJ databases">
        <authorList>
            <consortium name="Pathogen Informatics"/>
        </authorList>
    </citation>
    <scope>NUCLEOTIDE SEQUENCE [LARGE SCALE GENOMIC DNA]</scope>
    <source>
        <strain evidence="1 2">NCTC12971</strain>
    </source>
</reference>
<name>A0A4U9H7V2_SERRU</name>
<organism evidence="1 2">
    <name type="scientific">Serratia rubidaea</name>
    <name type="common">Serratia marinorubra</name>
    <dbReference type="NCBI Taxonomy" id="61652"/>
    <lineage>
        <taxon>Bacteria</taxon>
        <taxon>Pseudomonadati</taxon>
        <taxon>Pseudomonadota</taxon>
        <taxon>Gammaproteobacteria</taxon>
        <taxon>Enterobacterales</taxon>
        <taxon>Yersiniaceae</taxon>
        <taxon>Serratia</taxon>
    </lineage>
</organism>
<accession>A0A4U9H7V2</accession>
<gene>
    <name evidence="1" type="ORF">NCTC12971_00135</name>
</gene>
<proteinExistence type="predicted"/>